<feature type="domain" description="Solute-binding protein family 3/N-terminal" evidence="6">
    <location>
        <begin position="64"/>
        <end position="305"/>
    </location>
</feature>
<dbReference type="CDD" id="cd01009">
    <property type="entry name" value="PBP2_YfhD_N"/>
    <property type="match status" value="1"/>
</dbReference>
<dbReference type="Gene3D" id="3.40.190.10">
    <property type="entry name" value="Periplasmic binding protein-like II"/>
    <property type="match status" value="2"/>
</dbReference>
<dbReference type="Pfam" id="PF00497">
    <property type="entry name" value="SBP_bac_3"/>
    <property type="match status" value="1"/>
</dbReference>
<reference evidence="7 8" key="1">
    <citation type="submission" date="2017-02" db="EMBL/GenBank/DDBJ databases">
        <authorList>
            <person name="Peterson S.W."/>
        </authorList>
    </citation>
    <scope>NUCLEOTIDE SEQUENCE [LARGE SCALE GENOMIC DNA]</scope>
    <source>
        <strain evidence="7 8">DSM 9653</strain>
    </source>
</reference>
<dbReference type="InterPro" id="IPR023346">
    <property type="entry name" value="Lysozyme-like_dom_sf"/>
</dbReference>
<proteinExistence type="inferred from homology"/>
<organism evidence="7 8">
    <name type="scientific">Bosea thiooxidans</name>
    <dbReference type="NCBI Taxonomy" id="53254"/>
    <lineage>
        <taxon>Bacteria</taxon>
        <taxon>Pseudomonadati</taxon>
        <taxon>Pseudomonadota</taxon>
        <taxon>Alphaproteobacteria</taxon>
        <taxon>Hyphomicrobiales</taxon>
        <taxon>Boseaceae</taxon>
        <taxon>Bosea</taxon>
    </lineage>
</organism>
<dbReference type="RefSeq" id="WP_248308767.1">
    <property type="nucleotide sequence ID" value="NZ_LMAR01000032.1"/>
</dbReference>
<evidence type="ECO:0000256" key="2">
    <source>
        <dbReference type="ARBA" id="ARBA00007734"/>
    </source>
</evidence>
<dbReference type="EMBL" id="FUYX01000008">
    <property type="protein sequence ID" value="SKB94872.1"/>
    <property type="molecule type" value="Genomic_DNA"/>
</dbReference>
<dbReference type="AlphaFoldDB" id="A0A1T5FFG9"/>
<evidence type="ECO:0000256" key="4">
    <source>
        <dbReference type="ARBA" id="ARBA00023237"/>
    </source>
</evidence>
<evidence type="ECO:0000313" key="8">
    <source>
        <dbReference type="Proteomes" id="UP000190130"/>
    </source>
</evidence>
<dbReference type="Gene3D" id="1.10.530.10">
    <property type="match status" value="1"/>
</dbReference>
<comment type="similarity">
    <text evidence="2">Belongs to the transglycosylase Slt family.</text>
</comment>
<dbReference type="CDD" id="cd13403">
    <property type="entry name" value="MLTF-like"/>
    <property type="match status" value="1"/>
</dbReference>
<dbReference type="Proteomes" id="UP000190130">
    <property type="component" value="Unassembled WGS sequence"/>
</dbReference>
<evidence type="ECO:0000259" key="6">
    <source>
        <dbReference type="SMART" id="SM00062"/>
    </source>
</evidence>
<evidence type="ECO:0000313" key="7">
    <source>
        <dbReference type="EMBL" id="SKB94872.1"/>
    </source>
</evidence>
<gene>
    <name evidence="7" type="ORF">SAMN05660750_03215</name>
</gene>
<dbReference type="PANTHER" id="PTHR37423">
    <property type="entry name" value="SOLUBLE LYTIC MUREIN TRANSGLYCOSYLASE-RELATED"/>
    <property type="match status" value="1"/>
</dbReference>
<dbReference type="Pfam" id="PF01464">
    <property type="entry name" value="SLT"/>
    <property type="match status" value="1"/>
</dbReference>
<comment type="subcellular location">
    <subcellularLocation>
        <location evidence="1">Cell outer membrane</location>
        <topology evidence="1">Peripheral membrane protein</topology>
    </subcellularLocation>
</comment>
<dbReference type="SUPFAM" id="SSF53955">
    <property type="entry name" value="Lysozyme-like"/>
    <property type="match status" value="1"/>
</dbReference>
<evidence type="ECO:0000256" key="3">
    <source>
        <dbReference type="ARBA" id="ARBA00009387"/>
    </source>
</evidence>
<keyword evidence="4" id="KW-0472">Membrane</keyword>
<dbReference type="GO" id="GO:0009279">
    <property type="term" value="C:cell outer membrane"/>
    <property type="evidence" value="ECO:0007669"/>
    <property type="project" value="UniProtKB-SubCell"/>
</dbReference>
<dbReference type="PANTHER" id="PTHR37423:SF2">
    <property type="entry name" value="MEMBRANE-BOUND LYTIC MUREIN TRANSGLYCOSYLASE C"/>
    <property type="match status" value="1"/>
</dbReference>
<protein>
    <submittedName>
        <fullName evidence="7">Membrane-bound lytic murein transglycosylase MltF</fullName>
    </submittedName>
</protein>
<accession>A0A1T5FFG9</accession>
<feature type="chain" id="PRO_5012933755" evidence="5">
    <location>
        <begin position="32"/>
        <end position="517"/>
    </location>
</feature>
<keyword evidence="4" id="KW-0998">Cell outer membrane</keyword>
<evidence type="ECO:0000256" key="1">
    <source>
        <dbReference type="ARBA" id="ARBA00004339"/>
    </source>
</evidence>
<dbReference type="SMART" id="SM00062">
    <property type="entry name" value="PBPb"/>
    <property type="match status" value="1"/>
</dbReference>
<dbReference type="InterPro" id="IPR001638">
    <property type="entry name" value="Solute-binding_3/MltF_N"/>
</dbReference>
<comment type="similarity">
    <text evidence="3">Belongs to the virb1 family.</text>
</comment>
<name>A0A1T5FFG9_9HYPH</name>
<feature type="signal peptide" evidence="5">
    <location>
        <begin position="1"/>
        <end position="31"/>
    </location>
</feature>
<dbReference type="SUPFAM" id="SSF53850">
    <property type="entry name" value="Periplasmic binding protein-like II"/>
    <property type="match status" value="1"/>
</dbReference>
<keyword evidence="5" id="KW-0732">Signal</keyword>
<dbReference type="InterPro" id="IPR008258">
    <property type="entry name" value="Transglycosylase_SLT_dom_1"/>
</dbReference>
<sequence>MSGHSLKMSAVKRLRLALLAVAVCMPVSAQASEQASPRKVPEALALPLVKPRLGDFEAMRERRIVRILVPYSRTLFFIDRGRRQGVAAELGWRFEDWLNKRYRTGKFRMQVVFVPTRRDQILPALERGLGDIAAANLTITPERERQVAFAPPWSDKVAEILVTGPAAPALATIEDLSGREVHVRASSSYALHLQALSAALTAKGREPIRITALDERLEDEDVLDMVQAGLLPFAVVDDHKAKVWSAILPKLTPRPDLAVASQQSVGWAFRKGSPQLAAVLSEFVAEHRLGTAIGNDIVRRYFSSDKLLKNAHAEEARQRFDLLEVAFRQHGQDQGFDWLMLAAQGFQESQLDQSRRSRRGAVGIMQLLPATAADKAVGVTGIESDAAKNIMAGAIYLRYLIRTYIKDTDLPDTERVLFAFAAYNAGPGNLRKFRAKAKQMGLDPDRWFDNVEHAAAATVGRETVDYVANIYKYYIAYRMLRDRQATRCEAPMAAAPQGGGGVAVAAATAATGCELKP</sequence>
<evidence type="ECO:0000256" key="5">
    <source>
        <dbReference type="SAM" id="SignalP"/>
    </source>
</evidence>